<dbReference type="EMBL" id="JBHLSW010000003">
    <property type="protein sequence ID" value="MFC0633135.1"/>
    <property type="molecule type" value="Genomic_DNA"/>
</dbReference>
<dbReference type="PROSITE" id="PS50949">
    <property type="entry name" value="HTH_GNTR"/>
    <property type="match status" value="1"/>
</dbReference>
<dbReference type="SMART" id="SM00895">
    <property type="entry name" value="FCD"/>
    <property type="match status" value="1"/>
</dbReference>
<reference evidence="6 7" key="1">
    <citation type="submission" date="2024-09" db="EMBL/GenBank/DDBJ databases">
        <authorList>
            <person name="Sun Q."/>
            <person name="Mori K."/>
        </authorList>
    </citation>
    <scope>NUCLEOTIDE SEQUENCE [LARGE SCALE GENOMIC DNA]</scope>
    <source>
        <strain evidence="6 7">NCAIM B.02621</strain>
    </source>
</reference>
<feature type="compositionally biased region" description="Low complexity" evidence="4">
    <location>
        <begin position="1"/>
        <end position="11"/>
    </location>
</feature>
<organism evidence="6 7">
    <name type="scientific">Brevundimonas balnearis</name>
    <dbReference type="NCBI Taxonomy" id="1572858"/>
    <lineage>
        <taxon>Bacteria</taxon>
        <taxon>Pseudomonadati</taxon>
        <taxon>Pseudomonadota</taxon>
        <taxon>Alphaproteobacteria</taxon>
        <taxon>Caulobacterales</taxon>
        <taxon>Caulobacteraceae</taxon>
        <taxon>Brevundimonas</taxon>
    </lineage>
</organism>
<dbReference type="CDD" id="cd07377">
    <property type="entry name" value="WHTH_GntR"/>
    <property type="match status" value="1"/>
</dbReference>
<name>A0ABV6R0I8_9CAUL</name>
<evidence type="ECO:0000259" key="5">
    <source>
        <dbReference type="PROSITE" id="PS50949"/>
    </source>
</evidence>
<dbReference type="Gene3D" id="1.10.10.10">
    <property type="entry name" value="Winged helix-like DNA-binding domain superfamily/Winged helix DNA-binding domain"/>
    <property type="match status" value="1"/>
</dbReference>
<feature type="domain" description="HTH gntR-type" evidence="5">
    <location>
        <begin position="20"/>
        <end position="88"/>
    </location>
</feature>
<dbReference type="PANTHER" id="PTHR43537:SF44">
    <property type="entry name" value="GNTR FAMILY REGULATORY PROTEIN"/>
    <property type="match status" value="1"/>
</dbReference>
<gene>
    <name evidence="6" type="ORF">ACFFGE_04490</name>
</gene>
<evidence type="ECO:0000313" key="6">
    <source>
        <dbReference type="EMBL" id="MFC0633135.1"/>
    </source>
</evidence>
<dbReference type="InterPro" id="IPR036388">
    <property type="entry name" value="WH-like_DNA-bd_sf"/>
</dbReference>
<dbReference type="InterPro" id="IPR008920">
    <property type="entry name" value="TF_FadR/GntR_C"/>
</dbReference>
<protein>
    <submittedName>
        <fullName evidence="6">FadR/GntR family transcriptional regulator</fullName>
    </submittedName>
</protein>
<accession>A0ABV6R0I8</accession>
<keyword evidence="7" id="KW-1185">Reference proteome</keyword>
<evidence type="ECO:0000256" key="1">
    <source>
        <dbReference type="ARBA" id="ARBA00023015"/>
    </source>
</evidence>
<dbReference type="SUPFAM" id="SSF48008">
    <property type="entry name" value="GntR ligand-binding domain-like"/>
    <property type="match status" value="1"/>
</dbReference>
<evidence type="ECO:0000256" key="4">
    <source>
        <dbReference type="SAM" id="MobiDB-lite"/>
    </source>
</evidence>
<dbReference type="SMART" id="SM00345">
    <property type="entry name" value="HTH_GNTR"/>
    <property type="match status" value="1"/>
</dbReference>
<dbReference type="PANTHER" id="PTHR43537">
    <property type="entry name" value="TRANSCRIPTIONAL REGULATOR, GNTR FAMILY"/>
    <property type="match status" value="1"/>
</dbReference>
<keyword evidence="3" id="KW-0804">Transcription</keyword>
<keyword evidence="1" id="KW-0805">Transcription regulation</keyword>
<dbReference type="RefSeq" id="WP_376834701.1">
    <property type="nucleotide sequence ID" value="NZ_JBHLSW010000003.1"/>
</dbReference>
<keyword evidence="2" id="KW-0238">DNA-binding</keyword>
<evidence type="ECO:0000313" key="7">
    <source>
        <dbReference type="Proteomes" id="UP001589906"/>
    </source>
</evidence>
<dbReference type="Pfam" id="PF07729">
    <property type="entry name" value="FCD"/>
    <property type="match status" value="1"/>
</dbReference>
<dbReference type="Gene3D" id="1.20.120.530">
    <property type="entry name" value="GntR ligand-binding domain-like"/>
    <property type="match status" value="1"/>
</dbReference>
<dbReference type="Proteomes" id="UP001589906">
    <property type="component" value="Unassembled WGS sequence"/>
</dbReference>
<dbReference type="InterPro" id="IPR000524">
    <property type="entry name" value="Tscrpt_reg_HTH_GntR"/>
</dbReference>
<dbReference type="InterPro" id="IPR036390">
    <property type="entry name" value="WH_DNA-bd_sf"/>
</dbReference>
<evidence type="ECO:0000256" key="2">
    <source>
        <dbReference type="ARBA" id="ARBA00023125"/>
    </source>
</evidence>
<proteinExistence type="predicted"/>
<dbReference type="InterPro" id="IPR011711">
    <property type="entry name" value="GntR_C"/>
</dbReference>
<dbReference type="Pfam" id="PF00392">
    <property type="entry name" value="GntR"/>
    <property type="match status" value="1"/>
</dbReference>
<comment type="caution">
    <text evidence="6">The sequence shown here is derived from an EMBL/GenBank/DDBJ whole genome shotgun (WGS) entry which is preliminary data.</text>
</comment>
<feature type="region of interest" description="Disordered" evidence="4">
    <location>
        <begin position="1"/>
        <end position="21"/>
    </location>
</feature>
<evidence type="ECO:0000256" key="3">
    <source>
        <dbReference type="ARBA" id="ARBA00023163"/>
    </source>
</evidence>
<dbReference type="SUPFAM" id="SSF46785">
    <property type="entry name" value="Winged helix' DNA-binding domain"/>
    <property type="match status" value="1"/>
</dbReference>
<sequence>MPDSSSAFSTRSRTREGGKQRLHGSIAHDLGVAITSGRHKPGEILSNEIEFSERLKVSRSAYREAVRILAAKGLVESRPRVGTRVTEMTRWNLLDPDVLAWFFEAEPSREVVDGLFELRMIIEPAAAALAAARRSEVQLATMRRALEDMQRLTLKTEAGQAADRDFHQAVLDATGNPPLASLASTIGAGVRWTTFYKGRKHKLPPDPMPEHWAVFDAIEARDADTARRAMEVLVANALSQTAEALAER</sequence>